<evidence type="ECO:0000313" key="10">
    <source>
        <dbReference type="EMBL" id="KAK1270275.1"/>
    </source>
</evidence>
<gene>
    <name evidence="10" type="ORF">QJS04_geneDACA016185</name>
</gene>
<evidence type="ECO:0000256" key="1">
    <source>
        <dbReference type="ARBA" id="ARBA00004123"/>
    </source>
</evidence>
<evidence type="ECO:0000259" key="9">
    <source>
        <dbReference type="PROSITE" id="PS50089"/>
    </source>
</evidence>
<dbReference type="PANTHER" id="PTHR12603:SF36">
    <property type="entry name" value="RNA BINDING (RRM_RBD_RNP MOTIFS) FAMILY PROTEIN"/>
    <property type="match status" value="1"/>
</dbReference>
<dbReference type="EMBL" id="JAUJYN010000005">
    <property type="protein sequence ID" value="KAK1270275.1"/>
    <property type="molecule type" value="Genomic_DNA"/>
</dbReference>
<evidence type="ECO:0000256" key="7">
    <source>
        <dbReference type="ARBA" id="ARBA00023242"/>
    </source>
</evidence>
<dbReference type="AlphaFoldDB" id="A0AAV9B1G0"/>
<reference evidence="10" key="1">
    <citation type="journal article" date="2023" name="Nat. Commun.">
        <title>Diploid and tetraploid genomes of Acorus and the evolution of monocots.</title>
        <authorList>
            <person name="Ma L."/>
            <person name="Liu K.W."/>
            <person name="Li Z."/>
            <person name="Hsiao Y.Y."/>
            <person name="Qi Y."/>
            <person name="Fu T."/>
            <person name="Tang G.D."/>
            <person name="Zhang D."/>
            <person name="Sun W.H."/>
            <person name="Liu D.K."/>
            <person name="Li Y."/>
            <person name="Chen G.Z."/>
            <person name="Liu X.D."/>
            <person name="Liao X.Y."/>
            <person name="Jiang Y.T."/>
            <person name="Yu X."/>
            <person name="Hao Y."/>
            <person name="Huang J."/>
            <person name="Zhao X.W."/>
            <person name="Ke S."/>
            <person name="Chen Y.Y."/>
            <person name="Wu W.L."/>
            <person name="Hsu J.L."/>
            <person name="Lin Y.F."/>
            <person name="Huang M.D."/>
            <person name="Li C.Y."/>
            <person name="Huang L."/>
            <person name="Wang Z.W."/>
            <person name="Zhao X."/>
            <person name="Zhong W.Y."/>
            <person name="Peng D.H."/>
            <person name="Ahmad S."/>
            <person name="Lan S."/>
            <person name="Zhang J.S."/>
            <person name="Tsai W.C."/>
            <person name="Van de Peer Y."/>
            <person name="Liu Z.J."/>
        </authorList>
    </citation>
    <scope>NUCLEOTIDE SEQUENCE</scope>
    <source>
        <strain evidence="10">SCP</strain>
    </source>
</reference>
<keyword evidence="2" id="KW-0479">Metal-binding</keyword>
<dbReference type="GO" id="GO:0003723">
    <property type="term" value="F:RNA binding"/>
    <property type="evidence" value="ECO:0007669"/>
    <property type="project" value="UniProtKB-KW"/>
</dbReference>
<dbReference type="Pfam" id="PF14570">
    <property type="entry name" value="zf-RING_4"/>
    <property type="match status" value="1"/>
</dbReference>
<keyword evidence="6" id="KW-0175">Coiled coil</keyword>
<dbReference type="InterPro" id="IPR001841">
    <property type="entry name" value="Znf_RING"/>
</dbReference>
<keyword evidence="4" id="KW-0862">Zinc</keyword>
<proteinExistence type="predicted"/>
<sequence length="164" mass="18304">MADEGDRTCPLCMEEMDLTDQQLKPCKCGYEICVWCWHHIIDMAEKDDSEGRCPACRSPYDKARIVGATASCERLVAEINAEKKQKTQKVKPKPTSVEGRKQLSSVRVIRRNLVYIIGIPMNLADENALERKEYFGQYGKVLKVSISRTAGGAIQQSSTGTCSV</sequence>
<keyword evidence="7" id="KW-0539">Nucleus</keyword>
<dbReference type="Gene3D" id="3.30.40.10">
    <property type="entry name" value="Zinc/RING finger domain, C3HC4 (zinc finger)"/>
    <property type="match status" value="1"/>
</dbReference>
<evidence type="ECO:0000256" key="6">
    <source>
        <dbReference type="ARBA" id="ARBA00023054"/>
    </source>
</evidence>
<dbReference type="Gene3D" id="3.30.70.330">
    <property type="match status" value="1"/>
</dbReference>
<dbReference type="InterPro" id="IPR039515">
    <property type="entry name" value="NOT4_mRING-HC-C4C4"/>
</dbReference>
<evidence type="ECO:0000256" key="8">
    <source>
        <dbReference type="PROSITE-ProRule" id="PRU00175"/>
    </source>
</evidence>
<dbReference type="GO" id="GO:0008270">
    <property type="term" value="F:zinc ion binding"/>
    <property type="evidence" value="ECO:0007669"/>
    <property type="project" value="UniProtKB-KW"/>
</dbReference>
<comment type="subcellular location">
    <subcellularLocation>
        <location evidence="1">Nucleus</location>
    </subcellularLocation>
</comment>
<protein>
    <recommendedName>
        <fullName evidence="9">RING-type domain-containing protein</fullName>
    </recommendedName>
</protein>
<dbReference type="SUPFAM" id="SSF54928">
    <property type="entry name" value="RNA-binding domain, RBD"/>
    <property type="match status" value="1"/>
</dbReference>
<keyword evidence="11" id="KW-1185">Reference proteome</keyword>
<name>A0AAV9B1G0_ACOGR</name>
<evidence type="ECO:0000256" key="3">
    <source>
        <dbReference type="ARBA" id="ARBA00022771"/>
    </source>
</evidence>
<evidence type="ECO:0000256" key="4">
    <source>
        <dbReference type="ARBA" id="ARBA00022833"/>
    </source>
</evidence>
<dbReference type="FunFam" id="3.30.40.10:FF:000006">
    <property type="entry name" value="CCR4-NOT transcription complex subunit 4"/>
    <property type="match status" value="1"/>
</dbReference>
<dbReference type="Proteomes" id="UP001179952">
    <property type="component" value="Unassembled WGS sequence"/>
</dbReference>
<dbReference type="CDD" id="cd16618">
    <property type="entry name" value="mRING-HC-C4C4_CNOT4"/>
    <property type="match status" value="1"/>
</dbReference>
<organism evidence="10 11">
    <name type="scientific">Acorus gramineus</name>
    <name type="common">Dwarf sweet flag</name>
    <dbReference type="NCBI Taxonomy" id="55184"/>
    <lineage>
        <taxon>Eukaryota</taxon>
        <taxon>Viridiplantae</taxon>
        <taxon>Streptophyta</taxon>
        <taxon>Embryophyta</taxon>
        <taxon>Tracheophyta</taxon>
        <taxon>Spermatophyta</taxon>
        <taxon>Magnoliopsida</taxon>
        <taxon>Liliopsida</taxon>
        <taxon>Acoraceae</taxon>
        <taxon>Acorus</taxon>
    </lineage>
</organism>
<dbReference type="PANTHER" id="PTHR12603">
    <property type="entry name" value="CCR4-NOT TRANSCRIPTION COMPLEX RELATED"/>
    <property type="match status" value="1"/>
</dbReference>
<dbReference type="GO" id="GO:0030014">
    <property type="term" value="C:CCR4-NOT complex"/>
    <property type="evidence" value="ECO:0007669"/>
    <property type="project" value="InterPro"/>
</dbReference>
<reference evidence="10" key="2">
    <citation type="submission" date="2023-06" db="EMBL/GenBank/DDBJ databases">
        <authorList>
            <person name="Ma L."/>
            <person name="Liu K.-W."/>
            <person name="Li Z."/>
            <person name="Hsiao Y.-Y."/>
            <person name="Qi Y."/>
            <person name="Fu T."/>
            <person name="Tang G."/>
            <person name="Zhang D."/>
            <person name="Sun W.-H."/>
            <person name="Liu D.-K."/>
            <person name="Li Y."/>
            <person name="Chen G.-Z."/>
            <person name="Liu X.-D."/>
            <person name="Liao X.-Y."/>
            <person name="Jiang Y.-T."/>
            <person name="Yu X."/>
            <person name="Hao Y."/>
            <person name="Huang J."/>
            <person name="Zhao X.-W."/>
            <person name="Ke S."/>
            <person name="Chen Y.-Y."/>
            <person name="Wu W.-L."/>
            <person name="Hsu J.-L."/>
            <person name="Lin Y.-F."/>
            <person name="Huang M.-D."/>
            <person name="Li C.-Y."/>
            <person name="Huang L."/>
            <person name="Wang Z.-W."/>
            <person name="Zhao X."/>
            <person name="Zhong W.-Y."/>
            <person name="Peng D.-H."/>
            <person name="Ahmad S."/>
            <person name="Lan S."/>
            <person name="Zhang J.-S."/>
            <person name="Tsai W.-C."/>
            <person name="Van De Peer Y."/>
            <person name="Liu Z.-J."/>
        </authorList>
    </citation>
    <scope>NUCLEOTIDE SEQUENCE</scope>
    <source>
        <strain evidence="10">SCP</strain>
        <tissue evidence="10">Leaves</tissue>
    </source>
</reference>
<dbReference type="InterPro" id="IPR035979">
    <property type="entry name" value="RBD_domain_sf"/>
</dbReference>
<dbReference type="PROSITE" id="PS50089">
    <property type="entry name" value="ZF_RING_2"/>
    <property type="match status" value="1"/>
</dbReference>
<keyword evidence="3 8" id="KW-0863">Zinc-finger</keyword>
<dbReference type="SUPFAM" id="SSF57850">
    <property type="entry name" value="RING/U-box"/>
    <property type="match status" value="1"/>
</dbReference>
<dbReference type="GO" id="GO:0004842">
    <property type="term" value="F:ubiquitin-protein transferase activity"/>
    <property type="evidence" value="ECO:0007669"/>
    <property type="project" value="InterPro"/>
</dbReference>
<feature type="domain" description="RING-type" evidence="9">
    <location>
        <begin position="9"/>
        <end position="57"/>
    </location>
</feature>
<evidence type="ECO:0000256" key="2">
    <source>
        <dbReference type="ARBA" id="ARBA00022723"/>
    </source>
</evidence>
<evidence type="ECO:0000256" key="5">
    <source>
        <dbReference type="ARBA" id="ARBA00022884"/>
    </source>
</evidence>
<dbReference type="GO" id="GO:0016567">
    <property type="term" value="P:protein ubiquitination"/>
    <property type="evidence" value="ECO:0007669"/>
    <property type="project" value="TreeGrafter"/>
</dbReference>
<dbReference type="InterPro" id="IPR012677">
    <property type="entry name" value="Nucleotide-bd_a/b_plait_sf"/>
</dbReference>
<dbReference type="InterPro" id="IPR013083">
    <property type="entry name" value="Znf_RING/FYVE/PHD"/>
</dbReference>
<dbReference type="GO" id="GO:0005634">
    <property type="term" value="C:nucleus"/>
    <property type="evidence" value="ECO:0007669"/>
    <property type="project" value="UniProtKB-SubCell"/>
</dbReference>
<dbReference type="InterPro" id="IPR039780">
    <property type="entry name" value="Mot2"/>
</dbReference>
<accession>A0AAV9B1G0</accession>
<keyword evidence="5" id="KW-0694">RNA-binding</keyword>
<evidence type="ECO:0000313" key="11">
    <source>
        <dbReference type="Proteomes" id="UP001179952"/>
    </source>
</evidence>
<comment type="caution">
    <text evidence="10">The sequence shown here is derived from an EMBL/GenBank/DDBJ whole genome shotgun (WGS) entry which is preliminary data.</text>
</comment>